<gene>
    <name evidence="11" type="ORF">GWI33_021880</name>
</gene>
<dbReference type="Gene3D" id="4.10.95.10">
    <property type="entry name" value="Cytochrome c oxidase, subunit VIa"/>
    <property type="match status" value="1"/>
</dbReference>
<dbReference type="Proteomes" id="UP000625711">
    <property type="component" value="Unassembled WGS sequence"/>
</dbReference>
<evidence type="ECO:0008006" key="13">
    <source>
        <dbReference type="Google" id="ProtNLM"/>
    </source>
</evidence>
<dbReference type="InterPro" id="IPR036418">
    <property type="entry name" value="Cyt_c_oxidase_su6a_sf"/>
</dbReference>
<accession>A0A834IT71</accession>
<dbReference type="PANTHER" id="PTHR11504:SF9">
    <property type="entry name" value="CYTOCHROME C OXIDASE SUBUNIT 6A-LIKE"/>
    <property type="match status" value="1"/>
</dbReference>
<evidence type="ECO:0000256" key="10">
    <source>
        <dbReference type="RuleBase" id="RU004396"/>
    </source>
</evidence>
<dbReference type="GO" id="GO:0005743">
    <property type="term" value="C:mitochondrial inner membrane"/>
    <property type="evidence" value="ECO:0007669"/>
    <property type="project" value="UniProtKB-SubCell"/>
</dbReference>
<sequence>MATVLNHAVKRFIQTSARRSVQVEGPSAVSGIHEGGYKLWQKLSIFVALPSIALCAVNCYLAHQQHAGHSRPEFVKYEYLAVRTKRFPWRDGNHGLIHNPHTNALPTGYEA</sequence>
<dbReference type="GO" id="GO:0006123">
    <property type="term" value="P:mitochondrial electron transport, cytochrome c to oxygen"/>
    <property type="evidence" value="ECO:0007669"/>
    <property type="project" value="TreeGrafter"/>
</dbReference>
<evidence type="ECO:0000256" key="2">
    <source>
        <dbReference type="ARBA" id="ARBA00004673"/>
    </source>
</evidence>
<evidence type="ECO:0000256" key="1">
    <source>
        <dbReference type="ARBA" id="ARBA00004434"/>
    </source>
</evidence>
<comment type="similarity">
    <text evidence="3 10">Belongs to the cytochrome c oxidase subunit 6A family.</text>
</comment>
<keyword evidence="6" id="KW-0809">Transit peptide</keyword>
<keyword evidence="9" id="KW-0472">Membrane</keyword>
<dbReference type="SUPFAM" id="SSF81411">
    <property type="entry name" value="Mitochondrial cytochrome c oxidase subunit VIa"/>
    <property type="match status" value="1"/>
</dbReference>
<comment type="subcellular location">
    <subcellularLocation>
        <location evidence="1">Mitochondrion inner membrane</location>
        <topology evidence="1">Single-pass membrane protein</topology>
    </subcellularLocation>
</comment>
<protein>
    <recommendedName>
        <fullName evidence="13">Cytochrome c oxidase subunit</fullName>
    </recommendedName>
</protein>
<evidence type="ECO:0000313" key="11">
    <source>
        <dbReference type="EMBL" id="KAF7284598.1"/>
    </source>
</evidence>
<dbReference type="PANTHER" id="PTHR11504">
    <property type="entry name" value="CYTOCHROME C OXIDASE POLYPEPTIDE VIA"/>
    <property type="match status" value="1"/>
</dbReference>
<organism evidence="11 12">
    <name type="scientific">Rhynchophorus ferrugineus</name>
    <name type="common">Red palm weevil</name>
    <name type="synonym">Curculio ferrugineus</name>
    <dbReference type="NCBI Taxonomy" id="354439"/>
    <lineage>
        <taxon>Eukaryota</taxon>
        <taxon>Metazoa</taxon>
        <taxon>Ecdysozoa</taxon>
        <taxon>Arthropoda</taxon>
        <taxon>Hexapoda</taxon>
        <taxon>Insecta</taxon>
        <taxon>Pterygota</taxon>
        <taxon>Neoptera</taxon>
        <taxon>Endopterygota</taxon>
        <taxon>Coleoptera</taxon>
        <taxon>Polyphaga</taxon>
        <taxon>Cucujiformia</taxon>
        <taxon>Curculionidae</taxon>
        <taxon>Dryophthorinae</taxon>
        <taxon>Rhynchophorus</taxon>
    </lineage>
</organism>
<dbReference type="AlphaFoldDB" id="A0A834IT71"/>
<dbReference type="GO" id="GO:0030234">
    <property type="term" value="F:enzyme regulator activity"/>
    <property type="evidence" value="ECO:0007669"/>
    <property type="project" value="TreeGrafter"/>
</dbReference>
<name>A0A834IT71_RHYFE</name>
<dbReference type="CDD" id="cd00925">
    <property type="entry name" value="Cyt_c_Oxidase_VIa"/>
    <property type="match status" value="1"/>
</dbReference>
<comment type="pathway">
    <text evidence="2">Energy metabolism; oxidative phosphorylation.</text>
</comment>
<evidence type="ECO:0000256" key="6">
    <source>
        <dbReference type="ARBA" id="ARBA00022946"/>
    </source>
</evidence>
<dbReference type="EMBL" id="JAACXV010000074">
    <property type="protein sequence ID" value="KAF7284598.1"/>
    <property type="molecule type" value="Genomic_DNA"/>
</dbReference>
<evidence type="ECO:0000256" key="7">
    <source>
        <dbReference type="ARBA" id="ARBA00022989"/>
    </source>
</evidence>
<evidence type="ECO:0000256" key="3">
    <source>
        <dbReference type="ARBA" id="ARBA00005553"/>
    </source>
</evidence>
<keyword evidence="5" id="KW-0999">Mitochondrion inner membrane</keyword>
<keyword evidence="7" id="KW-1133">Transmembrane helix</keyword>
<keyword evidence="8" id="KW-0496">Mitochondrion</keyword>
<dbReference type="Pfam" id="PF02046">
    <property type="entry name" value="COX6A"/>
    <property type="match status" value="1"/>
</dbReference>
<evidence type="ECO:0000256" key="4">
    <source>
        <dbReference type="ARBA" id="ARBA00022692"/>
    </source>
</evidence>
<dbReference type="OrthoDB" id="5947505at2759"/>
<evidence type="ECO:0000256" key="8">
    <source>
        <dbReference type="ARBA" id="ARBA00023128"/>
    </source>
</evidence>
<comment type="caution">
    <text evidence="11">The sequence shown here is derived from an EMBL/GenBank/DDBJ whole genome shotgun (WGS) entry which is preliminary data.</text>
</comment>
<reference evidence="11" key="1">
    <citation type="submission" date="2020-08" db="EMBL/GenBank/DDBJ databases">
        <title>Genome sequencing and assembly of the red palm weevil Rhynchophorus ferrugineus.</title>
        <authorList>
            <person name="Dias G.B."/>
            <person name="Bergman C.M."/>
            <person name="Manee M."/>
        </authorList>
    </citation>
    <scope>NUCLEOTIDE SEQUENCE</scope>
    <source>
        <strain evidence="11">AA-2017</strain>
        <tissue evidence="11">Whole larva</tissue>
    </source>
</reference>
<dbReference type="FunFam" id="4.10.95.10:FF:000001">
    <property type="entry name" value="Cytochrome c oxidase subunit 6A, mitochondrial"/>
    <property type="match status" value="1"/>
</dbReference>
<keyword evidence="4" id="KW-0812">Transmembrane</keyword>
<keyword evidence="12" id="KW-1185">Reference proteome</keyword>
<dbReference type="PIRSF" id="PIRSF000277">
    <property type="entry name" value="COX6A1"/>
    <property type="match status" value="1"/>
</dbReference>
<evidence type="ECO:0000256" key="5">
    <source>
        <dbReference type="ARBA" id="ARBA00022792"/>
    </source>
</evidence>
<evidence type="ECO:0000256" key="9">
    <source>
        <dbReference type="ARBA" id="ARBA00023136"/>
    </source>
</evidence>
<evidence type="ECO:0000313" key="12">
    <source>
        <dbReference type="Proteomes" id="UP000625711"/>
    </source>
</evidence>
<proteinExistence type="inferred from homology"/>
<dbReference type="InterPro" id="IPR001349">
    <property type="entry name" value="Cyt_c_oxidase_su6a"/>
</dbReference>